<dbReference type="GO" id="GO:0005524">
    <property type="term" value="F:ATP binding"/>
    <property type="evidence" value="ECO:0007669"/>
    <property type="project" value="UniProtKB-UniRule"/>
</dbReference>
<dbReference type="GO" id="GO:0004775">
    <property type="term" value="F:succinate-CoA ligase (ADP-forming) activity"/>
    <property type="evidence" value="ECO:0007669"/>
    <property type="project" value="UniProtKB-UniRule"/>
</dbReference>
<dbReference type="Proteomes" id="UP000199561">
    <property type="component" value="Unassembled WGS sequence"/>
</dbReference>
<dbReference type="EMBL" id="CAJNAP010000045">
    <property type="protein sequence ID" value="CAE6514064.1"/>
    <property type="molecule type" value="Genomic_DNA"/>
</dbReference>
<dbReference type="FunFam" id="3.30.1490.20:FF:000002">
    <property type="entry name" value="Succinate--CoA ligase [ADP-forming] subunit beta"/>
    <property type="match status" value="1"/>
</dbReference>
<comment type="pathway">
    <text evidence="8">Carbohydrate metabolism; tricarboxylic acid cycle; succinate from succinyl-CoA (ligase route): step 1/1.</text>
</comment>
<dbReference type="NCBIfam" id="NF001913">
    <property type="entry name" value="PRK00696.1"/>
    <property type="match status" value="1"/>
</dbReference>
<dbReference type="Proteomes" id="UP000601736">
    <property type="component" value="Unassembled WGS sequence"/>
</dbReference>
<comment type="cofactor">
    <cofactor evidence="8">
        <name>Mg(2+)</name>
        <dbReference type="ChEBI" id="CHEBI:18420"/>
    </cofactor>
    <text evidence="8">Binds 1 Mg(2+) ion per subunit.</text>
</comment>
<comment type="function">
    <text evidence="8">Succinyl-CoA synthetase functions in the citric acid cycle (TCA), coupling the hydrolysis of succinyl-CoA to the synthesis of either ATP or GTP and thus represents the only step of substrate-level phosphorylation in the TCA. The beta subunit provides nucleotide specificity of the enzyme and binds the substrate succinate, while the binding sites for coenzyme A and phosphate are found in the alpha subunit.</text>
</comment>
<dbReference type="UniPathway" id="UPA00223">
    <property type="reaction ID" value="UER00999"/>
</dbReference>
<dbReference type="GO" id="GO:0000287">
    <property type="term" value="F:magnesium ion binding"/>
    <property type="evidence" value="ECO:0007669"/>
    <property type="project" value="UniProtKB-UniRule"/>
</dbReference>
<dbReference type="EMBL" id="FOUF01000013">
    <property type="protein sequence ID" value="SFM33088.1"/>
    <property type="molecule type" value="Genomic_DNA"/>
</dbReference>
<keyword evidence="3 8" id="KW-0436">Ligase</keyword>
<dbReference type="GO" id="GO:0006099">
    <property type="term" value="P:tricarboxylic acid cycle"/>
    <property type="evidence" value="ECO:0007669"/>
    <property type="project" value="UniProtKB-UniRule"/>
</dbReference>
<dbReference type="Pfam" id="PF00549">
    <property type="entry name" value="Ligase_CoA"/>
    <property type="match status" value="1"/>
</dbReference>
<dbReference type="Gene3D" id="3.30.470.20">
    <property type="entry name" value="ATP-grasp fold, B domain"/>
    <property type="match status" value="1"/>
</dbReference>
<dbReference type="GO" id="GO:0005829">
    <property type="term" value="C:cytosol"/>
    <property type="evidence" value="ECO:0007669"/>
    <property type="project" value="TreeGrafter"/>
</dbReference>
<comment type="catalytic activity">
    <reaction evidence="8">
        <text>succinate + ATP + CoA = succinyl-CoA + ADP + phosphate</text>
        <dbReference type="Rhea" id="RHEA:17661"/>
        <dbReference type="ChEBI" id="CHEBI:30031"/>
        <dbReference type="ChEBI" id="CHEBI:30616"/>
        <dbReference type="ChEBI" id="CHEBI:43474"/>
        <dbReference type="ChEBI" id="CHEBI:57287"/>
        <dbReference type="ChEBI" id="CHEBI:57292"/>
        <dbReference type="ChEBI" id="CHEBI:456216"/>
        <dbReference type="EC" id="6.2.1.5"/>
    </reaction>
</comment>
<dbReference type="InterPro" id="IPR016102">
    <property type="entry name" value="Succinyl-CoA_synth-like"/>
</dbReference>
<reference evidence="12 13" key="1">
    <citation type="submission" date="2016-10" db="EMBL/GenBank/DDBJ databases">
        <authorList>
            <person name="de Groot N.N."/>
        </authorList>
    </citation>
    <scope>NUCLEOTIDE SEQUENCE [LARGE SCALE GENOMIC DNA]</scope>
    <source>
        <strain evidence="12 13">Nm146</strain>
    </source>
</reference>
<keyword evidence="4 8" id="KW-0479">Metal-binding</keyword>
<feature type="binding site" evidence="8">
    <location>
        <position position="102"/>
    </location>
    <ligand>
        <name>ATP</name>
        <dbReference type="ChEBI" id="CHEBI:30616"/>
    </ligand>
</feature>
<organism evidence="12 13">
    <name type="scientific">Nitrosomonas nitrosa</name>
    <dbReference type="NCBI Taxonomy" id="52442"/>
    <lineage>
        <taxon>Bacteria</taxon>
        <taxon>Pseudomonadati</taxon>
        <taxon>Pseudomonadota</taxon>
        <taxon>Betaproteobacteria</taxon>
        <taxon>Nitrosomonadales</taxon>
        <taxon>Nitrosomonadaceae</taxon>
        <taxon>Nitrosomonas</taxon>
    </lineage>
</organism>
<dbReference type="STRING" id="52442.SAMN05421880_11340"/>
<evidence type="ECO:0000259" key="10">
    <source>
        <dbReference type="Pfam" id="PF08442"/>
    </source>
</evidence>
<dbReference type="PANTHER" id="PTHR11815:SF10">
    <property type="entry name" value="SUCCINATE--COA LIGASE [GDP-FORMING] SUBUNIT BETA, MITOCHONDRIAL"/>
    <property type="match status" value="1"/>
</dbReference>
<dbReference type="FunFam" id="3.40.50.261:FF:000001">
    <property type="entry name" value="Succinate--CoA ligase [ADP-forming] subunit beta"/>
    <property type="match status" value="1"/>
</dbReference>
<evidence type="ECO:0000256" key="5">
    <source>
        <dbReference type="ARBA" id="ARBA00022741"/>
    </source>
</evidence>
<feature type="binding site" evidence="8">
    <location>
        <position position="213"/>
    </location>
    <ligand>
        <name>Mg(2+)</name>
        <dbReference type="ChEBI" id="CHEBI:18420"/>
    </ligand>
</feature>
<dbReference type="FunFam" id="3.30.470.20:FF:000002">
    <property type="entry name" value="Succinate--CoA ligase [ADP-forming] subunit beta"/>
    <property type="match status" value="1"/>
</dbReference>
<keyword evidence="7 8" id="KW-0460">Magnesium</keyword>
<dbReference type="GO" id="GO:0006104">
    <property type="term" value="P:succinyl-CoA metabolic process"/>
    <property type="evidence" value="ECO:0007669"/>
    <property type="project" value="TreeGrafter"/>
</dbReference>
<dbReference type="InterPro" id="IPR005809">
    <property type="entry name" value="Succ_CoA_ligase-like_bsu"/>
</dbReference>
<feature type="binding site" evidence="8">
    <location>
        <position position="107"/>
    </location>
    <ligand>
        <name>ATP</name>
        <dbReference type="ChEBI" id="CHEBI:30616"/>
    </ligand>
</feature>
<dbReference type="AlphaFoldDB" id="A0A1I4PZ40"/>
<feature type="binding site" evidence="8">
    <location>
        <position position="46"/>
    </location>
    <ligand>
        <name>ATP</name>
        <dbReference type="ChEBI" id="CHEBI:30616"/>
    </ligand>
</feature>
<evidence type="ECO:0000256" key="2">
    <source>
        <dbReference type="ARBA" id="ARBA00022532"/>
    </source>
</evidence>
<comment type="subunit">
    <text evidence="8">Heterotetramer of two alpha and two beta subunits.</text>
</comment>
<dbReference type="GO" id="GO:0042709">
    <property type="term" value="C:succinate-CoA ligase complex"/>
    <property type="evidence" value="ECO:0007669"/>
    <property type="project" value="TreeGrafter"/>
</dbReference>
<evidence type="ECO:0000256" key="3">
    <source>
        <dbReference type="ARBA" id="ARBA00022598"/>
    </source>
</evidence>
<dbReference type="NCBIfam" id="NF010647">
    <property type="entry name" value="PRK14046.1"/>
    <property type="match status" value="1"/>
</dbReference>
<dbReference type="PANTHER" id="PTHR11815">
    <property type="entry name" value="SUCCINYL-COA SYNTHETASE BETA CHAIN"/>
    <property type="match status" value="1"/>
</dbReference>
<evidence type="ECO:0000256" key="7">
    <source>
        <dbReference type="ARBA" id="ARBA00022842"/>
    </source>
</evidence>
<comment type="similarity">
    <text evidence="1 8">Belongs to the succinate/malate CoA ligase beta subunit family.</text>
</comment>
<evidence type="ECO:0000256" key="6">
    <source>
        <dbReference type="ARBA" id="ARBA00022840"/>
    </source>
</evidence>
<reference evidence="11" key="2">
    <citation type="submission" date="2021-02" db="EMBL/GenBank/DDBJ databases">
        <authorList>
            <person name="Han P."/>
        </authorList>
    </citation>
    <scope>NUCLEOTIDE SEQUENCE</scope>
    <source>
        <strain evidence="11">Nitrosomonas nitrosa 18-3D</strain>
    </source>
</reference>
<comment type="catalytic activity">
    <reaction evidence="8">
        <text>GTP + succinate + CoA = succinyl-CoA + GDP + phosphate</text>
        <dbReference type="Rhea" id="RHEA:22120"/>
        <dbReference type="ChEBI" id="CHEBI:30031"/>
        <dbReference type="ChEBI" id="CHEBI:37565"/>
        <dbReference type="ChEBI" id="CHEBI:43474"/>
        <dbReference type="ChEBI" id="CHEBI:57287"/>
        <dbReference type="ChEBI" id="CHEBI:57292"/>
        <dbReference type="ChEBI" id="CHEBI:58189"/>
    </reaction>
</comment>
<evidence type="ECO:0000313" key="11">
    <source>
        <dbReference type="EMBL" id="CAE6514064.1"/>
    </source>
</evidence>
<dbReference type="Pfam" id="PF08442">
    <property type="entry name" value="ATP-grasp_2"/>
    <property type="match status" value="1"/>
</dbReference>
<dbReference type="Gene3D" id="3.40.50.261">
    <property type="entry name" value="Succinyl-CoA synthetase domains"/>
    <property type="match status" value="1"/>
</dbReference>
<feature type="binding site" evidence="8">
    <location>
        <position position="99"/>
    </location>
    <ligand>
        <name>ATP</name>
        <dbReference type="ChEBI" id="CHEBI:30616"/>
    </ligand>
</feature>
<keyword evidence="5 8" id="KW-0547">Nucleotide-binding</keyword>
<keyword evidence="6 8" id="KW-0067">ATP-binding</keyword>
<dbReference type="NCBIfam" id="TIGR01016">
    <property type="entry name" value="sucCoAbeta"/>
    <property type="match status" value="1"/>
</dbReference>
<feature type="domain" description="ATP-citrate synthase/succinyl-CoA ligase C-terminal" evidence="9">
    <location>
        <begin position="262"/>
        <end position="382"/>
    </location>
</feature>
<evidence type="ECO:0000313" key="13">
    <source>
        <dbReference type="Proteomes" id="UP000199561"/>
    </source>
</evidence>
<keyword evidence="13" id="KW-1185">Reference proteome</keyword>
<name>A0A1I4PZ40_9PROT</name>
<dbReference type="HAMAP" id="MF_00558">
    <property type="entry name" value="Succ_CoA_beta"/>
    <property type="match status" value="1"/>
</dbReference>
<accession>A0A1I4PZ40</accession>
<comment type="caution">
    <text evidence="8">Lacks conserved residue(s) required for the propagation of feature annotation.</text>
</comment>
<dbReference type="InterPro" id="IPR005811">
    <property type="entry name" value="SUCC_ACL_C"/>
</dbReference>
<protein>
    <recommendedName>
        <fullName evidence="8">Succinate--CoA ligase [ADP-forming] subunit beta</fullName>
        <ecNumber evidence="8">6.2.1.5</ecNumber>
    </recommendedName>
    <alternativeName>
        <fullName evidence="8">Succinyl-CoA synthetase subunit beta</fullName>
        <shortName evidence="8">SCS-beta</shortName>
    </alternativeName>
</protein>
<dbReference type="SUPFAM" id="SSF52210">
    <property type="entry name" value="Succinyl-CoA synthetase domains"/>
    <property type="match status" value="1"/>
</dbReference>
<evidence type="ECO:0000313" key="12">
    <source>
        <dbReference type="EMBL" id="SFM33088.1"/>
    </source>
</evidence>
<feature type="binding site" evidence="8">
    <location>
        <position position="199"/>
    </location>
    <ligand>
        <name>Mg(2+)</name>
        <dbReference type="ChEBI" id="CHEBI:18420"/>
    </ligand>
</feature>
<keyword evidence="2 8" id="KW-0816">Tricarboxylic acid cycle</keyword>
<evidence type="ECO:0000259" key="9">
    <source>
        <dbReference type="Pfam" id="PF00549"/>
    </source>
</evidence>
<dbReference type="InterPro" id="IPR013815">
    <property type="entry name" value="ATP_grasp_subdomain_1"/>
</dbReference>
<sequence>MDIHEYQAKEILVEYGVKIAEGGLAYTVDEAVQRCREIDGSVWVIKAQIHSGARGKAGGIKVCRTHDEVEAAAEALLGKKLVTHQTGPAGKICNRLYVEAGTEIARELYLSFMIDRSHERVIMVGSAQGGMEIERLAVTDPNAIIKIYVEPAVGLQDFQARTMAFALGLGEDLLNHAVKTIKGCYRALRDLDANILEINPLVVTKNNELMALDAKMSFDENALFRRHRIAELRDNTQIDPREVAAAEAGLSYVGLDGDIGCMINGAGLAMATMDMIKLAGGEPANFLDVGGGASAERTEKAFRLVLADEGVKAMLVNIFAGINRCDWIAEGVVQAVRNIDMKVPLVVRLSGTNVEEGRRIIADSGLPIITAETLADAAEKVVRARDEMVAKQG</sequence>
<dbReference type="InterPro" id="IPR017866">
    <property type="entry name" value="Succ-CoA_synthase_bsu_CS"/>
</dbReference>
<gene>
    <name evidence="8 11" type="primary">sucC</name>
    <name evidence="11" type="ORF">NMYAN_50031</name>
    <name evidence="12" type="ORF">SAMN05421880_11340</name>
</gene>
<dbReference type="InterPro" id="IPR013650">
    <property type="entry name" value="ATP-grasp_succ-CoA_synth-type"/>
</dbReference>
<evidence type="ECO:0000256" key="1">
    <source>
        <dbReference type="ARBA" id="ARBA00009182"/>
    </source>
</evidence>
<dbReference type="Gene3D" id="3.30.1490.20">
    <property type="entry name" value="ATP-grasp fold, A domain"/>
    <property type="match status" value="1"/>
</dbReference>
<dbReference type="SUPFAM" id="SSF56059">
    <property type="entry name" value="Glutathione synthetase ATP-binding domain-like"/>
    <property type="match status" value="1"/>
</dbReference>
<dbReference type="PROSITE" id="PS01217">
    <property type="entry name" value="SUCCINYL_COA_LIG_3"/>
    <property type="match status" value="1"/>
</dbReference>
<dbReference type="EC" id="6.2.1.5" evidence="8"/>
<feature type="binding site" evidence="8">
    <location>
        <position position="264"/>
    </location>
    <ligand>
        <name>substrate</name>
        <note>ligand shared with subunit alpha</note>
    </ligand>
</feature>
<proteinExistence type="inferred from homology"/>
<dbReference type="PIRSF" id="PIRSF001554">
    <property type="entry name" value="SucCS_beta"/>
    <property type="match status" value="1"/>
</dbReference>
<feature type="domain" description="ATP-grasp fold succinyl-CoA synthetase-type" evidence="10">
    <location>
        <begin position="3"/>
        <end position="203"/>
    </location>
</feature>
<evidence type="ECO:0000256" key="8">
    <source>
        <dbReference type="HAMAP-Rule" id="MF_00558"/>
    </source>
</evidence>
<evidence type="ECO:0000256" key="4">
    <source>
        <dbReference type="ARBA" id="ARBA00022723"/>
    </source>
</evidence>